<dbReference type="EMBL" id="PFBD01000028">
    <property type="protein sequence ID" value="PIR86695.1"/>
    <property type="molecule type" value="Genomic_DNA"/>
</dbReference>
<evidence type="ECO:0000256" key="1">
    <source>
        <dbReference type="SAM" id="Phobius"/>
    </source>
</evidence>
<dbReference type="AlphaFoldDB" id="A0A2H0ULN2"/>
<accession>A0A2H0ULN2</accession>
<sequence>MKFSIFNFSRWYGHRGSSTKSGQFSKRRGIASLPAILLLGGVILEIAIAGAFLLFYLNTSVYGTRLGNEALMIAQAGIEDARMRVILNKSFEDTDGYVLQIGDGAATVTVCLTCIGELDKTQVVSVGTVLTRQHRLEAILNVDSDTGLVTVDSIIETPE</sequence>
<organism evidence="2 3">
    <name type="scientific">Candidatus Harrisonbacteria bacterium CG10_big_fil_rev_8_21_14_0_10_49_15</name>
    <dbReference type="NCBI Taxonomy" id="1974587"/>
    <lineage>
        <taxon>Bacteria</taxon>
        <taxon>Candidatus Harrisoniibacteriota</taxon>
    </lineage>
</organism>
<evidence type="ECO:0000313" key="3">
    <source>
        <dbReference type="Proteomes" id="UP000229526"/>
    </source>
</evidence>
<dbReference type="Proteomes" id="UP000229526">
    <property type="component" value="Unassembled WGS sequence"/>
</dbReference>
<gene>
    <name evidence="2" type="ORF">COU11_04260</name>
</gene>
<keyword evidence="1" id="KW-0812">Transmembrane</keyword>
<keyword evidence="1" id="KW-1133">Transmembrane helix</keyword>
<feature type="transmembrane region" description="Helical" evidence="1">
    <location>
        <begin position="35"/>
        <end position="57"/>
    </location>
</feature>
<keyword evidence="1" id="KW-0472">Membrane</keyword>
<reference evidence="3" key="1">
    <citation type="submission" date="2017-09" db="EMBL/GenBank/DDBJ databases">
        <title>Depth-based differentiation of microbial function through sediment-hosted aquifers and enrichment of novel symbionts in the deep terrestrial subsurface.</title>
        <authorList>
            <person name="Probst A.J."/>
            <person name="Ladd B."/>
            <person name="Jarett J.K."/>
            <person name="Geller-Mcgrath D.E."/>
            <person name="Sieber C.M.K."/>
            <person name="Emerson J.B."/>
            <person name="Anantharaman K."/>
            <person name="Thomas B.C."/>
            <person name="Malmstrom R."/>
            <person name="Stieglmeier M."/>
            <person name="Klingl A."/>
            <person name="Woyke T."/>
            <person name="Ryan C.M."/>
            <person name="Banfield J.F."/>
        </authorList>
    </citation>
    <scope>NUCLEOTIDE SEQUENCE [LARGE SCALE GENOMIC DNA]</scope>
</reference>
<name>A0A2H0ULN2_9BACT</name>
<comment type="caution">
    <text evidence="2">The sequence shown here is derived from an EMBL/GenBank/DDBJ whole genome shotgun (WGS) entry which is preliminary data.</text>
</comment>
<proteinExistence type="predicted"/>
<protein>
    <submittedName>
        <fullName evidence="2">Uncharacterized protein</fullName>
    </submittedName>
</protein>
<evidence type="ECO:0000313" key="2">
    <source>
        <dbReference type="EMBL" id="PIR86695.1"/>
    </source>
</evidence>